<name>A0A7L5E0T8_9SPHI</name>
<protein>
    <recommendedName>
        <fullName evidence="1">Calcium-dependent cell adhesion molecule N-terminal domain-containing protein</fullName>
    </recommendedName>
</protein>
<sequence>MSIKLNIKFPKDRDEALAVSGGCWVTFYESQDYKDQQITLNGPCEYSKLNNLPNSNNEDWGDQFDSLRTGPSAWVRIYNDENYKDDSYTFGPGSNIRQLPKGDDVDSLKIFGYNPER</sequence>
<dbReference type="InterPro" id="IPR015059">
    <property type="entry name" value="Ca_cell_adhesion_N_dom"/>
</dbReference>
<dbReference type="Proteomes" id="UP000503278">
    <property type="component" value="Chromosome"/>
</dbReference>
<reference evidence="2 3" key="1">
    <citation type="submission" date="2020-04" db="EMBL/GenBank/DDBJ databases">
        <title>Genome sequencing of novel species.</title>
        <authorList>
            <person name="Heo J."/>
            <person name="Kim S.-J."/>
            <person name="Kim J.-S."/>
            <person name="Hong S.-B."/>
            <person name="Kwon S.-W."/>
        </authorList>
    </citation>
    <scope>NUCLEOTIDE SEQUENCE [LARGE SCALE GENOMIC DNA]</scope>
    <source>
        <strain evidence="2 3">F39-2</strain>
    </source>
</reference>
<evidence type="ECO:0000259" key="1">
    <source>
        <dbReference type="Pfam" id="PF08964"/>
    </source>
</evidence>
<dbReference type="AlphaFoldDB" id="A0A7L5E0T8"/>
<dbReference type="EMBL" id="CP051682">
    <property type="protein sequence ID" value="QJD96641.1"/>
    <property type="molecule type" value="Genomic_DNA"/>
</dbReference>
<dbReference type="InterPro" id="IPR011024">
    <property type="entry name" value="G_crystallin-like"/>
</dbReference>
<dbReference type="RefSeq" id="WP_169608145.1">
    <property type="nucleotide sequence ID" value="NZ_CP051682.1"/>
</dbReference>
<feature type="domain" description="Calcium-dependent cell adhesion molecule N-terminal" evidence="1">
    <location>
        <begin position="23"/>
        <end position="99"/>
    </location>
</feature>
<dbReference type="Pfam" id="PF08964">
    <property type="entry name" value="Crystall_3"/>
    <property type="match status" value="1"/>
</dbReference>
<accession>A0A7L5E0T8</accession>
<dbReference type="SUPFAM" id="SSF49695">
    <property type="entry name" value="gamma-Crystallin-like"/>
    <property type="match status" value="1"/>
</dbReference>
<dbReference type="GO" id="GO:0098609">
    <property type="term" value="P:cell-cell adhesion"/>
    <property type="evidence" value="ECO:0007669"/>
    <property type="project" value="InterPro"/>
</dbReference>
<evidence type="ECO:0000313" key="2">
    <source>
        <dbReference type="EMBL" id="QJD96641.1"/>
    </source>
</evidence>
<gene>
    <name evidence="2" type="ORF">HH214_12500</name>
</gene>
<dbReference type="KEGG" id="mrob:HH214_12500"/>
<keyword evidence="3" id="KW-1185">Reference proteome</keyword>
<evidence type="ECO:0000313" key="3">
    <source>
        <dbReference type="Proteomes" id="UP000503278"/>
    </source>
</evidence>
<dbReference type="Gene3D" id="2.60.20.10">
    <property type="entry name" value="Crystallins"/>
    <property type="match status" value="1"/>
</dbReference>
<dbReference type="GO" id="GO:0016020">
    <property type="term" value="C:membrane"/>
    <property type="evidence" value="ECO:0007669"/>
    <property type="project" value="InterPro"/>
</dbReference>
<organism evidence="2 3">
    <name type="scientific">Mucilaginibacter robiniae</name>
    <dbReference type="NCBI Taxonomy" id="2728022"/>
    <lineage>
        <taxon>Bacteria</taxon>
        <taxon>Pseudomonadati</taxon>
        <taxon>Bacteroidota</taxon>
        <taxon>Sphingobacteriia</taxon>
        <taxon>Sphingobacteriales</taxon>
        <taxon>Sphingobacteriaceae</taxon>
        <taxon>Mucilaginibacter</taxon>
    </lineage>
</organism>
<proteinExistence type="predicted"/>